<accession>A0A9Q0R6I7</accession>
<evidence type="ECO:0000259" key="1">
    <source>
        <dbReference type="PROSITE" id="PS50021"/>
    </source>
</evidence>
<evidence type="ECO:0000313" key="3">
    <source>
        <dbReference type="Proteomes" id="UP001149090"/>
    </source>
</evidence>
<gene>
    <name evidence="2" type="ORF">M0811_12405</name>
</gene>
<dbReference type="Pfam" id="PF00307">
    <property type="entry name" value="CH"/>
    <property type="match status" value="2"/>
</dbReference>
<dbReference type="SMART" id="SM00033">
    <property type="entry name" value="CH"/>
    <property type="match status" value="1"/>
</dbReference>
<dbReference type="PROSITE" id="PS50021">
    <property type="entry name" value="CH"/>
    <property type="match status" value="2"/>
</dbReference>
<dbReference type="OrthoDB" id="10017054at2759"/>
<proteinExistence type="predicted"/>
<dbReference type="Gene3D" id="1.10.418.10">
    <property type="entry name" value="Calponin-like domain"/>
    <property type="match status" value="2"/>
</dbReference>
<reference evidence="2" key="1">
    <citation type="submission" date="2022-10" db="EMBL/GenBank/DDBJ databases">
        <title>Novel sulphate-reducing endosymbionts in the free-living metamonad Anaeramoeba.</title>
        <authorList>
            <person name="Jerlstrom-Hultqvist J."/>
            <person name="Cepicka I."/>
            <person name="Gallot-Lavallee L."/>
            <person name="Salas-Leiva D."/>
            <person name="Curtis B.A."/>
            <person name="Zahonova K."/>
            <person name="Pipaliya S."/>
            <person name="Dacks J."/>
            <person name="Roger A.J."/>
        </authorList>
    </citation>
    <scope>NUCLEOTIDE SEQUENCE</scope>
    <source>
        <strain evidence="2">BMAN</strain>
    </source>
</reference>
<dbReference type="PANTHER" id="PTHR11915">
    <property type="entry name" value="SPECTRIN/FILAMIN RELATED CYTOSKELETAL PROTEIN"/>
    <property type="match status" value="1"/>
</dbReference>
<dbReference type="InterPro" id="IPR001715">
    <property type="entry name" value="CH_dom"/>
</dbReference>
<dbReference type="EMBL" id="JAPDFW010000117">
    <property type="protein sequence ID" value="KAJ5068293.1"/>
    <property type="molecule type" value="Genomic_DNA"/>
</dbReference>
<comment type="caution">
    <text evidence="2">The sequence shown here is derived from an EMBL/GenBank/DDBJ whole genome shotgun (WGS) entry which is preliminary data.</text>
</comment>
<dbReference type="SUPFAM" id="SSF47576">
    <property type="entry name" value="Calponin-homology domain, CH-domain"/>
    <property type="match status" value="1"/>
</dbReference>
<feature type="domain" description="Calponin-homology (CH)" evidence="1">
    <location>
        <begin position="15"/>
        <end position="124"/>
    </location>
</feature>
<keyword evidence="3" id="KW-1185">Reference proteome</keyword>
<evidence type="ECO:0000313" key="2">
    <source>
        <dbReference type="EMBL" id="KAJ5068293.1"/>
    </source>
</evidence>
<sequence length="198" mass="22872">MNLVQTPKSKRSKKLGNAKFLINWCNWKLSVKNLKINNIKEDFNNGLLLIQLAEIVSKKKCLLKYKEKPKNKRENTENCSNALSFLRSLGVIDTRNLAINSNDIVNGDEKKILELIQSIILKFELLRFSLSQKTTKFGTYNYLIPLESIQKKLLVWMRRKCQEYKITIDNFPSSFNDGLAYSALLASYFPESIDITKA</sequence>
<protein>
    <submittedName>
        <fullName evidence="2">Spectrin beta chain</fullName>
    </submittedName>
</protein>
<dbReference type="AlphaFoldDB" id="A0A9Q0R6I7"/>
<dbReference type="InterPro" id="IPR036872">
    <property type="entry name" value="CH_dom_sf"/>
</dbReference>
<organism evidence="2 3">
    <name type="scientific">Anaeramoeba ignava</name>
    <name type="common">Anaerobic marine amoeba</name>
    <dbReference type="NCBI Taxonomy" id="1746090"/>
    <lineage>
        <taxon>Eukaryota</taxon>
        <taxon>Metamonada</taxon>
        <taxon>Anaeramoebidae</taxon>
        <taxon>Anaeramoeba</taxon>
    </lineage>
</organism>
<dbReference type="Proteomes" id="UP001149090">
    <property type="component" value="Unassembled WGS sequence"/>
</dbReference>
<feature type="domain" description="Calponin-homology (CH)" evidence="1">
    <location>
        <begin position="147"/>
        <end position="198"/>
    </location>
</feature>
<name>A0A9Q0R6I7_ANAIG</name>